<dbReference type="RefSeq" id="WP_123657274.1">
    <property type="nucleotide sequence ID" value="NZ_AYKG01000007.1"/>
</dbReference>
<gene>
    <name evidence="1" type="ORF">SAJA_03610</name>
</gene>
<evidence type="ECO:0000313" key="2">
    <source>
        <dbReference type="Proteomes" id="UP000285310"/>
    </source>
</evidence>
<organism evidence="1 2">
    <name type="scientific">Salinisphaera japonica YTM-1</name>
    <dbReference type="NCBI Taxonomy" id="1209778"/>
    <lineage>
        <taxon>Bacteria</taxon>
        <taxon>Pseudomonadati</taxon>
        <taxon>Pseudomonadota</taxon>
        <taxon>Gammaproteobacteria</taxon>
        <taxon>Salinisphaerales</taxon>
        <taxon>Salinisphaeraceae</taxon>
        <taxon>Salinisphaera</taxon>
    </lineage>
</organism>
<dbReference type="Proteomes" id="UP000285310">
    <property type="component" value="Unassembled WGS sequence"/>
</dbReference>
<dbReference type="AlphaFoldDB" id="A0A423PZQ0"/>
<keyword evidence="2" id="KW-1185">Reference proteome</keyword>
<dbReference type="EMBL" id="AYKG01000007">
    <property type="protein sequence ID" value="ROO31190.1"/>
    <property type="molecule type" value="Genomic_DNA"/>
</dbReference>
<accession>A0A423PZQ0</accession>
<name>A0A423PZQ0_9GAMM</name>
<evidence type="ECO:0000313" key="1">
    <source>
        <dbReference type="EMBL" id="ROO31190.1"/>
    </source>
</evidence>
<proteinExistence type="predicted"/>
<protein>
    <submittedName>
        <fullName evidence="1">Uncharacterized protein</fullName>
    </submittedName>
</protein>
<dbReference type="InParanoid" id="A0A423PZQ0"/>
<reference evidence="1 2" key="1">
    <citation type="submission" date="2013-10" db="EMBL/GenBank/DDBJ databases">
        <title>Salinisphaera japonica YTM-1 Genome Sequencing.</title>
        <authorList>
            <person name="Lai Q."/>
            <person name="Li C."/>
            <person name="Shao Z."/>
        </authorList>
    </citation>
    <scope>NUCLEOTIDE SEQUENCE [LARGE SCALE GENOMIC DNA]</scope>
    <source>
        <strain evidence="1 2">YTM-1</strain>
    </source>
</reference>
<dbReference type="OrthoDB" id="7062350at2"/>
<comment type="caution">
    <text evidence="1">The sequence shown here is derived from an EMBL/GenBank/DDBJ whole genome shotgun (WGS) entry which is preliminary data.</text>
</comment>
<sequence length="138" mass="15182">MAYADDTPMPEILADMAAVAPAACHEFARRQALAGHGEDLHQAARLLHDVAFSVQLDRPAELHAWKYPETFEPVDIELLKAVLQAASEGDENRVKTQLADQDFATVTALSSLATHLRQASEQIAKFGTHRPDPQQPLF</sequence>